<evidence type="ECO:0000259" key="6">
    <source>
        <dbReference type="PROSITE" id="PS50089"/>
    </source>
</evidence>
<keyword evidence="2 4" id="KW-0863">Zinc-finger</keyword>
<dbReference type="PROSITE" id="PS50089">
    <property type="entry name" value="ZF_RING_2"/>
    <property type="match status" value="1"/>
</dbReference>
<protein>
    <recommendedName>
        <fullName evidence="6">RING-type domain-containing protein</fullName>
    </recommendedName>
</protein>
<dbReference type="InterPro" id="IPR001841">
    <property type="entry name" value="Znf_RING"/>
</dbReference>
<dbReference type="GO" id="GO:0016567">
    <property type="term" value="P:protein ubiquitination"/>
    <property type="evidence" value="ECO:0007669"/>
    <property type="project" value="TreeGrafter"/>
</dbReference>
<dbReference type="EMBL" id="MCFA01000054">
    <property type="protein sequence ID" value="ORY12081.1"/>
    <property type="molecule type" value="Genomic_DNA"/>
</dbReference>
<feature type="compositionally biased region" description="Polar residues" evidence="5">
    <location>
        <begin position="1"/>
        <end position="12"/>
    </location>
</feature>
<dbReference type="PANTHER" id="PTHR45969">
    <property type="entry name" value="RING ZINC FINGER PROTEIN-RELATED"/>
    <property type="match status" value="1"/>
</dbReference>
<keyword evidence="3" id="KW-0862">Zinc</keyword>
<evidence type="ECO:0000256" key="2">
    <source>
        <dbReference type="ARBA" id="ARBA00022771"/>
    </source>
</evidence>
<evidence type="ECO:0000256" key="1">
    <source>
        <dbReference type="ARBA" id="ARBA00022723"/>
    </source>
</evidence>
<dbReference type="Proteomes" id="UP000193144">
    <property type="component" value="Unassembled WGS sequence"/>
</dbReference>
<feature type="compositionally biased region" description="Low complexity" evidence="5">
    <location>
        <begin position="20"/>
        <end position="30"/>
    </location>
</feature>
<name>A0A1Y1ZPA5_9PLEO</name>
<dbReference type="GO" id="GO:0008270">
    <property type="term" value="F:zinc ion binding"/>
    <property type="evidence" value="ECO:0007669"/>
    <property type="project" value="UniProtKB-KW"/>
</dbReference>
<keyword evidence="1" id="KW-0479">Metal-binding</keyword>
<sequence length="361" mass="41131">MPPIHSITSARLLTQHHPHTPTLSNPTTTPSSPPPTSSSSLSKMASSNNTLCSMQNFITRKIKPINPFDLEDDNEKCHMCLEEYIPSTCEPTGYLSELPFCPTLEGEEPVRLQCGHVFGSHCIKAWFNEPKKNTCPMCRTPQFYELRMRNDRPVFMPSQRWDLQALQHKLETLSFRTLYKTRFEDLGKRTTSLTYNQESQKQMLRLLLSAALSVSRHYQVFPVPEADATIREGYTSTWNGYLVEYLNRAAKSGTSEVAIQSFCSFLINWDVDEIFSEISGVVHNLAYKKTSTLKTVKGLYDRIDSELEGMNWVAEMAVKAFLVYRMKKKLFNEQTLILWGQENGCKTLSGGAMITIEDIVL</sequence>
<feature type="region of interest" description="Disordered" evidence="5">
    <location>
        <begin position="1"/>
        <end position="45"/>
    </location>
</feature>
<organism evidence="7 8">
    <name type="scientific">Clohesyomyces aquaticus</name>
    <dbReference type="NCBI Taxonomy" id="1231657"/>
    <lineage>
        <taxon>Eukaryota</taxon>
        <taxon>Fungi</taxon>
        <taxon>Dikarya</taxon>
        <taxon>Ascomycota</taxon>
        <taxon>Pezizomycotina</taxon>
        <taxon>Dothideomycetes</taxon>
        <taxon>Pleosporomycetidae</taxon>
        <taxon>Pleosporales</taxon>
        <taxon>Lindgomycetaceae</taxon>
        <taxon>Clohesyomyces</taxon>
    </lineage>
</organism>
<feature type="domain" description="RING-type" evidence="6">
    <location>
        <begin position="77"/>
        <end position="139"/>
    </location>
</feature>
<dbReference type="OrthoDB" id="5396564at2759"/>
<evidence type="ECO:0000256" key="4">
    <source>
        <dbReference type="PROSITE-ProRule" id="PRU00175"/>
    </source>
</evidence>
<evidence type="ECO:0000313" key="7">
    <source>
        <dbReference type="EMBL" id="ORY12081.1"/>
    </source>
</evidence>
<dbReference type="SUPFAM" id="SSF57850">
    <property type="entry name" value="RING/U-box"/>
    <property type="match status" value="1"/>
</dbReference>
<dbReference type="GO" id="GO:0061630">
    <property type="term" value="F:ubiquitin protein ligase activity"/>
    <property type="evidence" value="ECO:0007669"/>
    <property type="project" value="TreeGrafter"/>
</dbReference>
<reference evidence="7 8" key="1">
    <citation type="submission" date="2016-07" db="EMBL/GenBank/DDBJ databases">
        <title>Pervasive Adenine N6-methylation of Active Genes in Fungi.</title>
        <authorList>
            <consortium name="DOE Joint Genome Institute"/>
            <person name="Mondo S.J."/>
            <person name="Dannebaum R.O."/>
            <person name="Kuo R.C."/>
            <person name="Labutti K."/>
            <person name="Haridas S."/>
            <person name="Kuo A."/>
            <person name="Salamov A."/>
            <person name="Ahrendt S.R."/>
            <person name="Lipzen A."/>
            <person name="Sullivan W."/>
            <person name="Andreopoulos W.B."/>
            <person name="Clum A."/>
            <person name="Lindquist E."/>
            <person name="Daum C."/>
            <person name="Ramamoorthy G.K."/>
            <person name="Gryganskyi A."/>
            <person name="Culley D."/>
            <person name="Magnuson J.K."/>
            <person name="James T.Y."/>
            <person name="O'Malley M.A."/>
            <person name="Stajich J.E."/>
            <person name="Spatafora J.W."/>
            <person name="Visel A."/>
            <person name="Grigoriev I.V."/>
        </authorList>
    </citation>
    <scope>NUCLEOTIDE SEQUENCE [LARGE SCALE GENOMIC DNA]</scope>
    <source>
        <strain evidence="7 8">CBS 115471</strain>
    </source>
</reference>
<evidence type="ECO:0000256" key="3">
    <source>
        <dbReference type="ARBA" id="ARBA00022833"/>
    </source>
</evidence>
<dbReference type="Pfam" id="PF13639">
    <property type="entry name" value="zf-RING_2"/>
    <property type="match status" value="1"/>
</dbReference>
<dbReference type="InterPro" id="IPR013083">
    <property type="entry name" value="Znf_RING/FYVE/PHD"/>
</dbReference>
<keyword evidence="8" id="KW-1185">Reference proteome</keyword>
<comment type="caution">
    <text evidence="7">The sequence shown here is derived from an EMBL/GenBank/DDBJ whole genome shotgun (WGS) entry which is preliminary data.</text>
</comment>
<dbReference type="PANTHER" id="PTHR45969:SF69">
    <property type="entry name" value="FINGER DOMAIN PROTEIN, PUTATIVE (AFU_ORTHOLOGUE AFUA_3G12190)-RELATED"/>
    <property type="match status" value="1"/>
</dbReference>
<accession>A0A1Y1ZPA5</accession>
<dbReference type="AlphaFoldDB" id="A0A1Y1ZPA5"/>
<gene>
    <name evidence="7" type="ORF">BCR34DRAFT_651644</name>
</gene>
<evidence type="ECO:0000256" key="5">
    <source>
        <dbReference type="SAM" id="MobiDB-lite"/>
    </source>
</evidence>
<dbReference type="Gene3D" id="3.30.40.10">
    <property type="entry name" value="Zinc/RING finger domain, C3HC4 (zinc finger)"/>
    <property type="match status" value="1"/>
</dbReference>
<evidence type="ECO:0000313" key="8">
    <source>
        <dbReference type="Proteomes" id="UP000193144"/>
    </source>
</evidence>
<proteinExistence type="predicted"/>